<reference evidence="1" key="1">
    <citation type="submission" date="2020-10" db="EMBL/GenBank/DDBJ databases">
        <authorList>
            <person name="Kikuchi T."/>
        </authorList>
    </citation>
    <scope>NUCLEOTIDE SEQUENCE</scope>
    <source>
        <strain evidence="1">NKZ352</strain>
    </source>
</reference>
<dbReference type="EMBL" id="CAJGYM010000005">
    <property type="protein sequence ID" value="CAD6186678.1"/>
    <property type="molecule type" value="Genomic_DNA"/>
</dbReference>
<proteinExistence type="predicted"/>
<dbReference type="AlphaFoldDB" id="A0A8S1GVA1"/>
<keyword evidence="2" id="KW-1185">Reference proteome</keyword>
<organism evidence="1 2">
    <name type="scientific">Caenorhabditis auriculariae</name>
    <dbReference type="NCBI Taxonomy" id="2777116"/>
    <lineage>
        <taxon>Eukaryota</taxon>
        <taxon>Metazoa</taxon>
        <taxon>Ecdysozoa</taxon>
        <taxon>Nematoda</taxon>
        <taxon>Chromadorea</taxon>
        <taxon>Rhabditida</taxon>
        <taxon>Rhabditina</taxon>
        <taxon>Rhabditomorpha</taxon>
        <taxon>Rhabditoidea</taxon>
        <taxon>Rhabditidae</taxon>
        <taxon>Peloderinae</taxon>
        <taxon>Caenorhabditis</taxon>
    </lineage>
</organism>
<evidence type="ECO:0000313" key="2">
    <source>
        <dbReference type="Proteomes" id="UP000835052"/>
    </source>
</evidence>
<name>A0A8S1GVA1_9PELO</name>
<comment type="caution">
    <text evidence="1">The sequence shown here is derived from an EMBL/GenBank/DDBJ whole genome shotgun (WGS) entry which is preliminary data.</text>
</comment>
<protein>
    <submittedName>
        <fullName evidence="1">Uncharacterized protein</fullName>
    </submittedName>
</protein>
<gene>
    <name evidence="1" type="ORF">CAUJ_LOCUS2597</name>
</gene>
<evidence type="ECO:0000313" key="1">
    <source>
        <dbReference type="EMBL" id="CAD6186678.1"/>
    </source>
</evidence>
<accession>A0A8S1GVA1</accession>
<dbReference type="Proteomes" id="UP000835052">
    <property type="component" value="Unassembled WGS sequence"/>
</dbReference>
<sequence>MIFRFIFKLLGGGKSADLLWSGAPSPIFSLRNLHLVFELLVRTSHLLTSNPIRMRVLSVVFALVAASSAFLFPSAGGGCGCGAPPPPPCGCAPPPVPACGGGGGGCGGGGYAAPPPAYAGPPAGGYAVAGK</sequence>